<feature type="compositionally biased region" description="Basic and acidic residues" evidence="11">
    <location>
        <begin position="1"/>
        <end position="11"/>
    </location>
</feature>
<keyword evidence="8 9" id="KW-0472">Membrane</keyword>
<feature type="repeat" description="Solcar" evidence="9">
    <location>
        <begin position="36"/>
        <end position="127"/>
    </location>
</feature>
<dbReference type="PANTHER" id="PTHR45624">
    <property type="entry name" value="MITOCHONDRIAL BASIC AMINO ACIDS TRANSPORTER-RELATED"/>
    <property type="match status" value="1"/>
</dbReference>
<evidence type="ECO:0000313" key="13">
    <source>
        <dbReference type="Proteomes" id="UP000070544"/>
    </source>
</evidence>
<keyword evidence="13" id="KW-1185">Reference proteome</keyword>
<feature type="repeat" description="Solcar" evidence="9">
    <location>
        <begin position="275"/>
        <end position="366"/>
    </location>
</feature>
<comment type="similarity">
    <text evidence="2 10">Belongs to the mitochondrial carrier (TC 2.A.29) family.</text>
</comment>
<evidence type="ECO:0000256" key="4">
    <source>
        <dbReference type="ARBA" id="ARBA00022692"/>
    </source>
</evidence>
<evidence type="ECO:0000256" key="6">
    <source>
        <dbReference type="ARBA" id="ARBA00022989"/>
    </source>
</evidence>
<dbReference type="OMA" id="PIDCFRQ"/>
<evidence type="ECO:0000256" key="5">
    <source>
        <dbReference type="ARBA" id="ARBA00022737"/>
    </source>
</evidence>
<dbReference type="GO" id="GO:1990575">
    <property type="term" value="P:mitochondrial L-ornithine transmembrane transport"/>
    <property type="evidence" value="ECO:0007669"/>
    <property type="project" value="EnsemblFungi"/>
</dbReference>
<dbReference type="Pfam" id="PF00153">
    <property type="entry name" value="Mito_carr"/>
    <property type="match status" value="3"/>
</dbReference>
<reference evidence="12 13" key="1">
    <citation type="journal article" date="2015" name="Genome Biol. Evol.">
        <title>Phylogenomic analyses indicate that early fungi evolved digesting cell walls of algal ancestors of land plants.</title>
        <authorList>
            <person name="Chang Y."/>
            <person name="Wang S."/>
            <person name="Sekimoto S."/>
            <person name="Aerts A.L."/>
            <person name="Choi C."/>
            <person name="Clum A."/>
            <person name="LaButti K.M."/>
            <person name="Lindquist E.A."/>
            <person name="Yee Ngan C."/>
            <person name="Ohm R.A."/>
            <person name="Salamov A.A."/>
            <person name="Grigoriev I.V."/>
            <person name="Spatafora J.W."/>
            <person name="Berbee M.L."/>
        </authorList>
    </citation>
    <scope>NUCLEOTIDE SEQUENCE [LARGE SCALE GENOMIC DNA]</scope>
    <source>
        <strain evidence="12 13">JEL478</strain>
    </source>
</reference>
<comment type="subcellular location">
    <subcellularLocation>
        <location evidence="1">Mitochondrion membrane</location>
        <topology evidence="1">Multi-pass membrane protein</topology>
    </subcellularLocation>
</comment>
<evidence type="ECO:0000256" key="8">
    <source>
        <dbReference type="ARBA" id="ARBA00023136"/>
    </source>
</evidence>
<dbReference type="GO" id="GO:0006526">
    <property type="term" value="P:L-arginine biosynthetic process"/>
    <property type="evidence" value="ECO:0007669"/>
    <property type="project" value="EnsemblFungi"/>
</dbReference>
<dbReference type="Proteomes" id="UP000070544">
    <property type="component" value="Unassembled WGS sequence"/>
</dbReference>
<evidence type="ECO:0000256" key="2">
    <source>
        <dbReference type="ARBA" id="ARBA00006375"/>
    </source>
</evidence>
<dbReference type="OrthoDB" id="2139348at2759"/>
<dbReference type="InterPro" id="IPR018108">
    <property type="entry name" value="MCP_transmembrane"/>
</dbReference>
<organism evidence="12 13">
    <name type="scientific">Gonapodya prolifera (strain JEL478)</name>
    <name type="common">Monoblepharis prolifera</name>
    <dbReference type="NCBI Taxonomy" id="1344416"/>
    <lineage>
        <taxon>Eukaryota</taxon>
        <taxon>Fungi</taxon>
        <taxon>Fungi incertae sedis</taxon>
        <taxon>Chytridiomycota</taxon>
        <taxon>Chytridiomycota incertae sedis</taxon>
        <taxon>Monoblepharidomycetes</taxon>
        <taxon>Monoblepharidales</taxon>
        <taxon>Gonapodyaceae</taxon>
        <taxon>Gonapodya</taxon>
    </lineage>
</organism>
<keyword evidence="3 10" id="KW-0813">Transport</keyword>
<keyword evidence="6" id="KW-1133">Transmembrane helix</keyword>
<dbReference type="InterPro" id="IPR023395">
    <property type="entry name" value="MCP_dom_sf"/>
</dbReference>
<keyword evidence="4 9" id="KW-0812">Transmembrane</keyword>
<feature type="region of interest" description="Disordered" evidence="11">
    <location>
        <begin position="1"/>
        <end position="24"/>
    </location>
</feature>
<keyword evidence="7" id="KW-0496">Mitochondrion</keyword>
<feature type="repeat" description="Solcar" evidence="9">
    <location>
        <begin position="158"/>
        <end position="262"/>
    </location>
</feature>
<dbReference type="InterPro" id="IPR050567">
    <property type="entry name" value="Mitochondrial_Carrier"/>
</dbReference>
<gene>
    <name evidence="12" type="ORF">M427DRAFT_52596</name>
</gene>
<keyword evidence="5" id="KW-0677">Repeat</keyword>
<dbReference type="AlphaFoldDB" id="A0A139ASI7"/>
<dbReference type="PROSITE" id="PS50920">
    <property type="entry name" value="SOLCAR"/>
    <property type="match status" value="3"/>
</dbReference>
<name>A0A139ASI7_GONPJ</name>
<dbReference type="GO" id="GO:0031966">
    <property type="term" value="C:mitochondrial membrane"/>
    <property type="evidence" value="ECO:0007669"/>
    <property type="project" value="UniProtKB-SubCell"/>
</dbReference>
<protein>
    <submittedName>
        <fullName evidence="12">Mitochondrial carrier</fullName>
    </submittedName>
</protein>
<evidence type="ECO:0000256" key="1">
    <source>
        <dbReference type="ARBA" id="ARBA00004225"/>
    </source>
</evidence>
<dbReference type="GO" id="GO:0000064">
    <property type="term" value="F:L-ornithine transmembrane transporter activity"/>
    <property type="evidence" value="ECO:0007669"/>
    <property type="project" value="EnsemblFungi"/>
</dbReference>
<evidence type="ECO:0000256" key="11">
    <source>
        <dbReference type="SAM" id="MobiDB-lite"/>
    </source>
</evidence>
<dbReference type="EMBL" id="KQ965737">
    <property type="protein sequence ID" value="KXS19708.1"/>
    <property type="molecule type" value="Genomic_DNA"/>
</dbReference>
<sequence length="369" mass="39309">MSATSSKERNADALATPSPAAGTNPIVRVEPVERKESALQDLLFGSVAGFAGKYVEYPFDTIKVRLQTMPVGGGTDGKAFEGALDCLRKTVQTEGFLGLYKGISAPLVGSMMENAILFMFYNKFQSIIRLWTQSSSASANANSRGLVDSDAPQVEEDLSLPQLFAAGAMSGAVVSMVLTPVELVKCKLQVQDVGSLYSSPAPAVAGATSAAAPTYRGPVQIISNVIRTQGLMGMYRGHLPTFIRECGGGAAWFGTYEFAVRGLIRWRGVARKEDLHPLDLVGAGALAGMAFNFSFFPADVVKSRMQTDELTAAVGGAKRSGFMSEAAAIWKGEGLRGFYRGCGITVLRSMPASGVIFLTYESLKRHASW</sequence>
<dbReference type="STRING" id="1344416.A0A139ASI7"/>
<dbReference type="PANTHER" id="PTHR45624:SF31">
    <property type="entry name" value="MITOCHONDRIAL ORNITHINE TRANSPORTER 1"/>
    <property type="match status" value="1"/>
</dbReference>
<evidence type="ECO:0000256" key="3">
    <source>
        <dbReference type="ARBA" id="ARBA00022448"/>
    </source>
</evidence>
<evidence type="ECO:0000256" key="7">
    <source>
        <dbReference type="ARBA" id="ARBA00023128"/>
    </source>
</evidence>
<accession>A0A139ASI7</accession>
<proteinExistence type="inferred from homology"/>
<dbReference type="Gene3D" id="1.50.40.10">
    <property type="entry name" value="Mitochondrial carrier domain"/>
    <property type="match status" value="2"/>
</dbReference>
<evidence type="ECO:0000256" key="10">
    <source>
        <dbReference type="RuleBase" id="RU000488"/>
    </source>
</evidence>
<evidence type="ECO:0000313" key="12">
    <source>
        <dbReference type="EMBL" id="KXS19708.1"/>
    </source>
</evidence>
<evidence type="ECO:0000256" key="9">
    <source>
        <dbReference type="PROSITE-ProRule" id="PRU00282"/>
    </source>
</evidence>
<dbReference type="SUPFAM" id="SSF103506">
    <property type="entry name" value="Mitochondrial carrier"/>
    <property type="match status" value="1"/>
</dbReference>